<sequence>MNAQARLKTGNPNAFFQNPQTAPGDVRYIDINGDGVINSKDREILGYSQNPKFYGGWNNTFRYGKFELSTLLQFDVGSKVEREINNEVFSGYTSNVSPVVLTGWTPESPATSQPRNVIDGPALNNETANDRFIDNTSFLRLKSVQLSYLVVNELLKKVHVKQIRVYAGMTNLLTWTRYKGLDPEVNSENTFTDHGRDTGTYPQARSITFGMNLKF</sequence>
<dbReference type="STRING" id="1503925.TH53_15305"/>
<proteinExistence type="predicted"/>
<dbReference type="EMBL" id="JXRA01000065">
    <property type="protein sequence ID" value="KIO76322.1"/>
    <property type="molecule type" value="Genomic_DNA"/>
</dbReference>
<keyword evidence="2" id="KW-1185">Reference proteome</keyword>
<dbReference type="OrthoDB" id="9768177at2"/>
<accession>A0A0D0GGC8</accession>
<dbReference type="RefSeq" id="WP_041883177.1">
    <property type="nucleotide sequence ID" value="NZ_CP157278.1"/>
</dbReference>
<comment type="caution">
    <text evidence="1">The sequence shown here is derived from an EMBL/GenBank/DDBJ whole genome shotgun (WGS) entry which is preliminary data.</text>
</comment>
<name>A0A0D0GGC8_9SPHI</name>
<reference evidence="1 2" key="1">
    <citation type="submission" date="2015-01" db="EMBL/GenBank/DDBJ databases">
        <title>Draft genome sequence of Pedobacter sp. NL19 isolated from sludge of an effluent treatment pond in an abandoned uranium mine.</title>
        <authorList>
            <person name="Santos T."/>
            <person name="Caetano T."/>
            <person name="Covas C."/>
            <person name="Cruz A."/>
            <person name="Mendo S."/>
        </authorList>
    </citation>
    <scope>NUCLEOTIDE SEQUENCE [LARGE SCALE GENOMIC DNA]</scope>
    <source>
        <strain evidence="1 2">NL19</strain>
    </source>
</reference>
<evidence type="ECO:0000313" key="2">
    <source>
        <dbReference type="Proteomes" id="UP000032049"/>
    </source>
</evidence>
<dbReference type="AlphaFoldDB" id="A0A0D0GGC8"/>
<dbReference type="Proteomes" id="UP000032049">
    <property type="component" value="Unassembled WGS sequence"/>
</dbReference>
<organism evidence="1 2">
    <name type="scientific">Pedobacter lusitanus</name>
    <dbReference type="NCBI Taxonomy" id="1503925"/>
    <lineage>
        <taxon>Bacteria</taxon>
        <taxon>Pseudomonadati</taxon>
        <taxon>Bacteroidota</taxon>
        <taxon>Sphingobacteriia</taxon>
        <taxon>Sphingobacteriales</taxon>
        <taxon>Sphingobacteriaceae</taxon>
        <taxon>Pedobacter</taxon>
    </lineage>
</organism>
<evidence type="ECO:0000313" key="1">
    <source>
        <dbReference type="EMBL" id="KIO76322.1"/>
    </source>
</evidence>
<protein>
    <submittedName>
        <fullName evidence="1">Uncharacterized protein</fullName>
    </submittedName>
</protein>
<gene>
    <name evidence="1" type="ORF">TH53_15305</name>
</gene>